<dbReference type="EC" id="1.1.1.31" evidence="3"/>
<dbReference type="Pfam" id="PF03446">
    <property type="entry name" value="NAD_binding_2"/>
    <property type="match status" value="1"/>
</dbReference>
<dbReference type="SUPFAM" id="SSF51735">
    <property type="entry name" value="NAD(P)-binding Rossmann-fold domains"/>
    <property type="match status" value="1"/>
</dbReference>
<keyword evidence="4" id="KW-0101">Branched-chain amino acid catabolism</keyword>
<dbReference type="PANTHER" id="PTHR22981">
    <property type="entry name" value="3-HYDROXYISOBUTYRATE DEHYDROGENASE-RELATED"/>
    <property type="match status" value="1"/>
</dbReference>
<dbReference type="InterPro" id="IPR036291">
    <property type="entry name" value="NAD(P)-bd_dom_sf"/>
</dbReference>
<keyword evidence="5" id="KW-0560">Oxidoreductase</keyword>
<evidence type="ECO:0000256" key="7">
    <source>
        <dbReference type="ARBA" id="ARBA00049197"/>
    </source>
</evidence>
<dbReference type="InterPro" id="IPR006115">
    <property type="entry name" value="6PGDH_NADP-bd"/>
</dbReference>
<comment type="pathway">
    <text evidence="1">Amino-acid degradation; L-valine degradation.</text>
</comment>
<evidence type="ECO:0000256" key="6">
    <source>
        <dbReference type="ARBA" id="ARBA00023027"/>
    </source>
</evidence>
<accession>A0A8D0NDE1</accession>
<feature type="domain" description="6-phosphogluconate dehydrogenase NADP-binding" evidence="8">
    <location>
        <begin position="42"/>
        <end position="122"/>
    </location>
</feature>
<name>A0A8D0NDE1_PIG</name>
<organism evidence="9 10">
    <name type="scientific">Sus scrofa</name>
    <name type="common">Pig</name>
    <dbReference type="NCBI Taxonomy" id="9823"/>
    <lineage>
        <taxon>Eukaryota</taxon>
        <taxon>Metazoa</taxon>
        <taxon>Chordata</taxon>
        <taxon>Craniata</taxon>
        <taxon>Vertebrata</taxon>
        <taxon>Euteleostomi</taxon>
        <taxon>Mammalia</taxon>
        <taxon>Eutheria</taxon>
        <taxon>Laurasiatheria</taxon>
        <taxon>Artiodactyla</taxon>
        <taxon>Suina</taxon>
        <taxon>Suidae</taxon>
        <taxon>Sus</taxon>
    </lineage>
</organism>
<sequence>MAASLRLRGAASGLLYWSRRQRPAAASLVAVCSRSMASKTPVGFIGVGNMGNPMAKNLMKHGYPLIIYDVFPDACKEFLDAGEQVVSSPADVAEKADRIITMLPTSINAIEAYSGANGILKFQGKLKDTYFGRSPQAHSVCGPGDLAVSLPSLFQLWPCFTSQGEAAKNFVETKSYILKSWPKKLKKWEQFSWMPLFLAVWELLGLGTSRLWWEELKRNLLLPKSCWDAWAPMWCIVELLGPGRLQRYATTCC</sequence>
<dbReference type="Gene3D" id="3.40.50.720">
    <property type="entry name" value="NAD(P)-binding Rossmann-like Domain"/>
    <property type="match status" value="1"/>
</dbReference>
<proteinExistence type="inferred from homology"/>
<dbReference type="GO" id="GO:0050661">
    <property type="term" value="F:NADP binding"/>
    <property type="evidence" value="ECO:0007669"/>
    <property type="project" value="InterPro"/>
</dbReference>
<dbReference type="Proteomes" id="UP000694726">
    <property type="component" value="Unplaced"/>
</dbReference>
<comment type="similarity">
    <text evidence="2">Belongs to the HIBADH-related family. 3-hydroxyisobutyrate dehydrogenase subfamily.</text>
</comment>
<evidence type="ECO:0000256" key="4">
    <source>
        <dbReference type="ARBA" id="ARBA00022456"/>
    </source>
</evidence>
<dbReference type="GO" id="GO:0009083">
    <property type="term" value="P:branched-chain amino acid catabolic process"/>
    <property type="evidence" value="ECO:0007669"/>
    <property type="project" value="UniProtKB-KW"/>
</dbReference>
<evidence type="ECO:0000256" key="2">
    <source>
        <dbReference type="ARBA" id="ARBA00006013"/>
    </source>
</evidence>
<comment type="catalytic activity">
    <reaction evidence="7">
        <text>3-hydroxy-2-methylpropanoate + NAD(+) = 2-methyl-3-oxopropanoate + NADH + H(+)</text>
        <dbReference type="Rhea" id="RHEA:17681"/>
        <dbReference type="ChEBI" id="CHEBI:11805"/>
        <dbReference type="ChEBI" id="CHEBI:15378"/>
        <dbReference type="ChEBI" id="CHEBI:57540"/>
        <dbReference type="ChEBI" id="CHEBI:57700"/>
        <dbReference type="ChEBI" id="CHEBI:57945"/>
        <dbReference type="EC" id="1.1.1.31"/>
    </reaction>
</comment>
<evidence type="ECO:0000256" key="3">
    <source>
        <dbReference type="ARBA" id="ARBA00012991"/>
    </source>
</evidence>
<evidence type="ECO:0000256" key="1">
    <source>
        <dbReference type="ARBA" id="ARBA00005109"/>
    </source>
</evidence>
<reference evidence="9" key="1">
    <citation type="submission" date="2025-08" db="UniProtKB">
        <authorList>
            <consortium name="Ensembl"/>
        </authorList>
    </citation>
    <scope>IDENTIFICATION</scope>
</reference>
<dbReference type="Ensembl" id="ENSSSCT00015043419.1">
    <property type="protein sequence ID" value="ENSSSCP00015017148.1"/>
    <property type="gene ID" value="ENSSSCG00015032436.1"/>
</dbReference>
<evidence type="ECO:0000259" key="8">
    <source>
        <dbReference type="Pfam" id="PF03446"/>
    </source>
</evidence>
<protein>
    <recommendedName>
        <fullName evidence="3">3-hydroxyisobutyrate dehydrogenase</fullName>
        <ecNumber evidence="3">1.1.1.31</ecNumber>
    </recommendedName>
</protein>
<dbReference type="GO" id="GO:0008442">
    <property type="term" value="F:3-hydroxyisobutyrate dehydrogenase activity"/>
    <property type="evidence" value="ECO:0007669"/>
    <property type="project" value="UniProtKB-EC"/>
</dbReference>
<keyword evidence="6" id="KW-0520">NAD</keyword>
<gene>
    <name evidence="9" type="primary">HIBADH</name>
</gene>
<evidence type="ECO:0000313" key="9">
    <source>
        <dbReference type="Ensembl" id="ENSSSCP00015017148.1"/>
    </source>
</evidence>
<evidence type="ECO:0000256" key="5">
    <source>
        <dbReference type="ARBA" id="ARBA00023002"/>
    </source>
</evidence>
<dbReference type="PANTHER" id="PTHR22981:SF7">
    <property type="entry name" value="3-HYDROXYISOBUTYRATE DEHYDROGENASE, MITOCHONDRIAL"/>
    <property type="match status" value="1"/>
</dbReference>
<evidence type="ECO:0000313" key="10">
    <source>
        <dbReference type="Proteomes" id="UP000694726"/>
    </source>
</evidence>
<dbReference type="AlphaFoldDB" id="A0A8D0NDE1"/>